<evidence type="ECO:0000256" key="1">
    <source>
        <dbReference type="SAM" id="MobiDB-lite"/>
    </source>
</evidence>
<dbReference type="InterPro" id="IPR009045">
    <property type="entry name" value="Zn_M74/Hedgehog-like"/>
</dbReference>
<feature type="region of interest" description="Disordered" evidence="1">
    <location>
        <begin position="258"/>
        <end position="288"/>
    </location>
</feature>
<dbReference type="SUPFAM" id="SSF55166">
    <property type="entry name" value="Hedgehog/DD-peptidase"/>
    <property type="match status" value="1"/>
</dbReference>
<feature type="compositionally biased region" description="Pro residues" evidence="1">
    <location>
        <begin position="275"/>
        <end position="288"/>
    </location>
</feature>
<dbReference type="EMBL" id="DSPX01000041">
    <property type="protein sequence ID" value="HGF99894.1"/>
    <property type="molecule type" value="Genomic_DNA"/>
</dbReference>
<name>A0A7C3VR05_9CYAN</name>
<keyword evidence="2" id="KW-0812">Transmembrane</keyword>
<evidence type="ECO:0000259" key="3">
    <source>
        <dbReference type="Pfam" id="PF02557"/>
    </source>
</evidence>
<keyword evidence="2" id="KW-1133">Transmembrane helix</keyword>
<proteinExistence type="predicted"/>
<dbReference type="PANTHER" id="PTHR34385">
    <property type="entry name" value="D-ALANYL-D-ALANINE CARBOXYPEPTIDASE"/>
    <property type="match status" value="1"/>
</dbReference>
<keyword evidence="2" id="KW-0472">Membrane</keyword>
<dbReference type="Gene3D" id="3.30.1380.10">
    <property type="match status" value="1"/>
</dbReference>
<dbReference type="AlphaFoldDB" id="A0A7C3VR05"/>
<protein>
    <submittedName>
        <fullName evidence="4">D-alanyl-D-alanine carboxypeptidase family protein</fullName>
    </submittedName>
</protein>
<keyword evidence="4" id="KW-0378">Hydrolase</keyword>
<gene>
    <name evidence="4" type="ORF">ENR15_04310</name>
</gene>
<dbReference type="GO" id="GO:0004180">
    <property type="term" value="F:carboxypeptidase activity"/>
    <property type="evidence" value="ECO:0007669"/>
    <property type="project" value="UniProtKB-KW"/>
</dbReference>
<feature type="compositionally biased region" description="Low complexity" evidence="1">
    <location>
        <begin position="64"/>
        <end position="80"/>
    </location>
</feature>
<accession>A0A7C3VR05</accession>
<dbReference type="PANTHER" id="PTHR34385:SF1">
    <property type="entry name" value="PEPTIDOGLYCAN L-ALANYL-D-GLUTAMATE ENDOPEPTIDASE CWLK"/>
    <property type="match status" value="1"/>
</dbReference>
<evidence type="ECO:0000256" key="2">
    <source>
        <dbReference type="SAM" id="Phobius"/>
    </source>
</evidence>
<feature type="region of interest" description="Disordered" evidence="1">
    <location>
        <begin position="59"/>
        <end position="80"/>
    </location>
</feature>
<evidence type="ECO:0000313" key="4">
    <source>
        <dbReference type="EMBL" id="HGF99894.1"/>
    </source>
</evidence>
<keyword evidence="4" id="KW-0645">Protease</keyword>
<feature type="domain" description="D-alanyl-D-alanine carboxypeptidase-like core" evidence="3">
    <location>
        <begin position="115"/>
        <end position="244"/>
    </location>
</feature>
<comment type="caution">
    <text evidence="4">The sequence shown here is derived from an EMBL/GenBank/DDBJ whole genome shotgun (WGS) entry which is preliminary data.</text>
</comment>
<feature type="compositionally biased region" description="Low complexity" evidence="1">
    <location>
        <begin position="260"/>
        <end position="274"/>
    </location>
</feature>
<keyword evidence="4" id="KW-0121">Carboxypeptidase</keyword>
<reference evidence="4" key="1">
    <citation type="journal article" date="2020" name="mSystems">
        <title>Genome- and Community-Level Interaction Insights into Carbon Utilization and Element Cycling Functions of Hydrothermarchaeota in Hydrothermal Sediment.</title>
        <authorList>
            <person name="Zhou Z."/>
            <person name="Liu Y."/>
            <person name="Xu W."/>
            <person name="Pan J."/>
            <person name="Luo Z.H."/>
            <person name="Li M."/>
        </authorList>
    </citation>
    <scope>NUCLEOTIDE SEQUENCE [LARGE SCALE GENOMIC DNA]</scope>
    <source>
        <strain evidence="4">SpSt-374</strain>
    </source>
</reference>
<dbReference type="GO" id="GO:0006508">
    <property type="term" value="P:proteolysis"/>
    <property type="evidence" value="ECO:0007669"/>
    <property type="project" value="InterPro"/>
</dbReference>
<dbReference type="InterPro" id="IPR052179">
    <property type="entry name" value="DD-CPase-like"/>
</dbReference>
<dbReference type="InterPro" id="IPR058193">
    <property type="entry name" value="VanY/YodJ_core_dom"/>
</dbReference>
<dbReference type="Pfam" id="PF02557">
    <property type="entry name" value="VanY"/>
    <property type="match status" value="1"/>
</dbReference>
<feature type="transmembrane region" description="Helical" evidence="2">
    <location>
        <begin position="31"/>
        <end position="52"/>
    </location>
</feature>
<dbReference type="InterPro" id="IPR003709">
    <property type="entry name" value="VanY-like_core_dom"/>
</dbReference>
<organism evidence="4">
    <name type="scientific">Planktothricoides sp. SpSt-374</name>
    <dbReference type="NCBI Taxonomy" id="2282167"/>
    <lineage>
        <taxon>Bacteria</taxon>
        <taxon>Bacillati</taxon>
        <taxon>Cyanobacteriota</taxon>
        <taxon>Cyanophyceae</taxon>
        <taxon>Oscillatoriophycideae</taxon>
        <taxon>Oscillatoriales</taxon>
        <taxon>Oscillatoriaceae</taxon>
        <taxon>Planktothricoides</taxon>
    </lineage>
</organism>
<sequence length="288" mass="30688">MGGDIPEAVRDVAPGKVGRGNSSVVASSKMMGMIGGLVGVGAIALGSGVWLASQPPQVAVTGEPTVTPSPANSTPTAAPTATPVENAIAEASLLGHLPYDEAPPEELQAVSGGIMMRQKAAEAFLQMQEAARAEGVNLALISGFRNQKDQEHLFFDVKAERAQVATQRAEVSAPPGYSEHHTGYAMDVGDGDVPATDLSVDFENTRAFKWMQANAARYSFELSFPKNNPQGVSYEPWHWRFVGDRHSLETFYKARTFKRSPSQPVSEPVSNPNSVLPPNPSPNPQPNP</sequence>
<dbReference type="CDD" id="cd14852">
    <property type="entry name" value="LD-carboxypeptidase"/>
    <property type="match status" value="1"/>
</dbReference>
<feature type="region of interest" description="Disordered" evidence="1">
    <location>
        <begin position="1"/>
        <end position="20"/>
    </location>
</feature>